<feature type="compositionally biased region" description="Low complexity" evidence="4">
    <location>
        <begin position="978"/>
        <end position="1025"/>
    </location>
</feature>
<feature type="compositionally biased region" description="Low complexity" evidence="4">
    <location>
        <begin position="909"/>
        <end position="934"/>
    </location>
</feature>
<protein>
    <recommendedName>
        <fullName evidence="5">GAR domain-containing protein</fullName>
    </recommendedName>
</protein>
<dbReference type="EMBL" id="KN846951">
    <property type="protein sequence ID" value="KIV85014.1"/>
    <property type="molecule type" value="Genomic_DNA"/>
</dbReference>
<sequence length="1072" mass="115455">MLARMALTTPTKPHFPRFEYPLNSRSPSRSPRRKAQFAIKELDPLLGNLSPDSTLRALQATETIPGSAAHDALASSIGDATPAERERGIRAAFAAQKLREWTTEISGWSWPGKRERASGLGFITPFGAKGAGMDYRGFLTVTLADEYESRLDDIRDDLESLGMEEIKDHVLESHTPAKADPQSPQTTGNRRSYGRMRDFTALITATVIQALPDLAKLNTLLDIWDIRLRVLKELPRFLEQLESTQHDIQAAFDEVRNSDLAQDVTEDRFESKKAVLGSQVSDVGRRIDRLLDMLEGQEDSLPQAWIDRLEKIELDYATWVVEAEHVVLRNRLATRASRSSEPENLVRNTVSPVPEELTAPKVETPNYDFLQSPFVPDAGSSKEDGESTTPSRNGTPPRRKPSLKLNISEQKGHRREVSKVSVADSTYSAFSDISNAEIMDAKTTSVLPSPKVNLIDNPFRASRDELTWFGNPSIAQEQMATKPPLLQRASTASYEVVSKDHLKRVMLTRSASWDMLSQIPQSPERTSPESTPSKALRQLTGSDSPVRTPLAELEGSDIVLPPPSEESTGWTPLATPSLEVQPLRVKTRDEDLYGPSMPAIPRKSSKRGTLNGTGTFSPLTPISSASPVAQSASFENWLQGPSSTDIVTPLPKSPRTGGTLDDRIKDLLTTLPTKIRLSKDTNAVTSAPSSSTASTRSPTPTPALTLAPAKAETSSCKGGGDDSEIRVYHLIRTGQARDVPPVKLFVRTVGDGRVMVRVGGGWADLGEYLKEYSLHHGSRATADGNLEVASLDSTGATGGAGGTAVSGRKVKSPSATKTAFDIGSAPDTTDSTGRTTLTRVRSPEPGRRSSKDGGVWTPPPVPPIPSSLKARSPTLARSGDGTLPDRDVVSPAPTSPSHTPGDRSSMMSTTTLAPGVTTTTMVTPPTTTTTKYTPLGGAGPKTNPRRAVTHGAMSASNNDAWVENMVGKARAVSGGTNTTSIVHGPTTTTTTTVTSSTPSSNRRASSFMTLSPTSNSTSSPVTISPASSTASNNVRDRRSSLSMSGRSKSRMSLSDMSGIKRVFLRRKTENVK</sequence>
<feature type="compositionally biased region" description="Low complexity" evidence="4">
    <location>
        <begin position="520"/>
        <end position="533"/>
    </location>
</feature>
<dbReference type="Proteomes" id="UP000053599">
    <property type="component" value="Unassembled WGS sequence"/>
</dbReference>
<feature type="region of interest" description="Disordered" evidence="4">
    <location>
        <begin position="1"/>
        <end position="34"/>
    </location>
</feature>
<gene>
    <name evidence="6" type="ORF">PV11_00753</name>
</gene>
<evidence type="ECO:0000256" key="3">
    <source>
        <dbReference type="ARBA" id="ARBA00023212"/>
    </source>
</evidence>
<feature type="compositionally biased region" description="Low complexity" evidence="4">
    <location>
        <begin position="1040"/>
        <end position="1054"/>
    </location>
</feature>
<dbReference type="SUPFAM" id="SSF143575">
    <property type="entry name" value="GAS2 domain-like"/>
    <property type="match status" value="1"/>
</dbReference>
<dbReference type="GO" id="GO:0008017">
    <property type="term" value="F:microtubule binding"/>
    <property type="evidence" value="ECO:0007669"/>
    <property type="project" value="InterPro"/>
</dbReference>
<organism evidence="6 7">
    <name type="scientific">Exophiala sideris</name>
    <dbReference type="NCBI Taxonomy" id="1016849"/>
    <lineage>
        <taxon>Eukaryota</taxon>
        <taxon>Fungi</taxon>
        <taxon>Dikarya</taxon>
        <taxon>Ascomycota</taxon>
        <taxon>Pezizomycotina</taxon>
        <taxon>Eurotiomycetes</taxon>
        <taxon>Chaetothyriomycetidae</taxon>
        <taxon>Chaetothyriales</taxon>
        <taxon>Herpotrichiellaceae</taxon>
        <taxon>Exophiala</taxon>
    </lineage>
</organism>
<feature type="region of interest" description="Disordered" evidence="4">
    <location>
        <begin position="172"/>
        <end position="192"/>
    </location>
</feature>
<dbReference type="InterPro" id="IPR003108">
    <property type="entry name" value="GAR_dom"/>
</dbReference>
<feature type="region of interest" description="Disordered" evidence="4">
    <location>
        <begin position="517"/>
        <end position="549"/>
    </location>
</feature>
<dbReference type="InterPro" id="IPR036534">
    <property type="entry name" value="GAR_dom_sf"/>
</dbReference>
<dbReference type="OrthoDB" id="5409589at2759"/>
<evidence type="ECO:0000256" key="1">
    <source>
        <dbReference type="ARBA" id="ARBA00004245"/>
    </source>
</evidence>
<dbReference type="HOGENOM" id="CLU_004583_0_0_1"/>
<dbReference type="Pfam" id="PF02187">
    <property type="entry name" value="GAS2"/>
    <property type="match status" value="1"/>
</dbReference>
<comment type="subcellular location">
    <subcellularLocation>
        <location evidence="1">Cytoplasm</location>
        <location evidence="1">Cytoskeleton</location>
    </subcellularLocation>
</comment>
<reference evidence="6 7" key="1">
    <citation type="submission" date="2015-01" db="EMBL/GenBank/DDBJ databases">
        <title>The Genome Sequence of Exophiala sideris CBS121828.</title>
        <authorList>
            <consortium name="The Broad Institute Genomics Platform"/>
            <person name="Cuomo C."/>
            <person name="de Hoog S."/>
            <person name="Gorbushina A."/>
            <person name="Stielow B."/>
            <person name="Teixiera M."/>
            <person name="Abouelleil A."/>
            <person name="Chapman S.B."/>
            <person name="Priest M."/>
            <person name="Young S.K."/>
            <person name="Wortman J."/>
            <person name="Nusbaum C."/>
            <person name="Birren B."/>
        </authorList>
    </citation>
    <scope>NUCLEOTIDE SEQUENCE [LARGE SCALE GENOMIC DNA]</scope>
    <source>
        <strain evidence="6 7">CBS 121828</strain>
    </source>
</reference>
<evidence type="ECO:0000313" key="7">
    <source>
        <dbReference type="Proteomes" id="UP000053599"/>
    </source>
</evidence>
<feature type="region of interest" description="Disordered" evidence="4">
    <location>
        <begin position="974"/>
        <end position="1054"/>
    </location>
</feature>
<feature type="compositionally biased region" description="Basic and acidic residues" evidence="4">
    <location>
        <begin position="841"/>
        <end position="851"/>
    </location>
</feature>
<feature type="region of interest" description="Disordered" evidence="4">
    <location>
        <begin position="337"/>
        <end position="419"/>
    </location>
</feature>
<dbReference type="PROSITE" id="PS51460">
    <property type="entry name" value="GAR"/>
    <property type="match status" value="1"/>
</dbReference>
<proteinExistence type="predicted"/>
<feature type="domain" description="GAR" evidence="5">
    <location>
        <begin position="699"/>
        <end position="776"/>
    </location>
</feature>
<feature type="compositionally biased region" description="Low complexity" evidence="4">
    <location>
        <begin position="827"/>
        <end position="839"/>
    </location>
</feature>
<keyword evidence="2" id="KW-0963">Cytoplasm</keyword>
<dbReference type="AlphaFoldDB" id="A0A0D1YU75"/>
<dbReference type="Gene3D" id="3.30.920.20">
    <property type="entry name" value="Gas2-like domain"/>
    <property type="match status" value="1"/>
</dbReference>
<accession>A0A0D1YU75</accession>
<feature type="region of interest" description="Disordered" evidence="4">
    <location>
        <begin position="795"/>
        <end position="940"/>
    </location>
</feature>
<evidence type="ECO:0000259" key="5">
    <source>
        <dbReference type="PROSITE" id="PS51460"/>
    </source>
</evidence>
<dbReference type="STRING" id="1016849.A0A0D1YU75"/>
<name>A0A0D1YU75_9EURO</name>
<evidence type="ECO:0000313" key="6">
    <source>
        <dbReference type="EMBL" id="KIV85014.1"/>
    </source>
</evidence>
<feature type="region of interest" description="Disordered" evidence="4">
    <location>
        <begin position="680"/>
        <end position="719"/>
    </location>
</feature>
<feature type="compositionally biased region" description="Low complexity" evidence="4">
    <location>
        <begin position="685"/>
        <end position="709"/>
    </location>
</feature>
<dbReference type="GO" id="GO:0005856">
    <property type="term" value="C:cytoskeleton"/>
    <property type="evidence" value="ECO:0007669"/>
    <property type="project" value="UniProtKB-SubCell"/>
</dbReference>
<evidence type="ECO:0000256" key="2">
    <source>
        <dbReference type="ARBA" id="ARBA00022490"/>
    </source>
</evidence>
<evidence type="ECO:0000256" key="4">
    <source>
        <dbReference type="SAM" id="MobiDB-lite"/>
    </source>
</evidence>
<keyword evidence="3" id="KW-0206">Cytoskeleton</keyword>